<name>A0A8H2ZLF2_9HELO</name>
<feature type="domain" description="Heterokaryon incompatibility" evidence="2">
    <location>
        <begin position="88"/>
        <end position="179"/>
    </location>
</feature>
<dbReference type="Pfam" id="PF06985">
    <property type="entry name" value="HET"/>
    <property type="match status" value="1"/>
</dbReference>
<dbReference type="AlphaFoldDB" id="A0A8H2ZLF2"/>
<sequence length="383" mass="44062">MPSYSSRVCNWLALHSFQPQCYPGISTSWHTINFVYRSFILHICSILPRLHEFYGSTICLSIMHLLEYDDRGHFGLIRNIASSDIPKYAILSHTWGADKDEVTFQDIIKSKGKDKTSYRKLKFCGEQAERDGLRYFWVDTCCIDKSSSAEITESINSMFRWYENAAKCYVYLSDVTTNNYDQTNFSSWQPAFCKSRWFTRGWILQELLAPRSVEFFCSNGKLLGDKESLQQQLHEITGIEKSALQGQNLSEFSVDQRISWTRNRDTKHEEDKAYSLLGIFNVFMPLIYAERANHAFSRLQVEIGNRARKRSLNDLSAFSMTAFNPNKRSKLSHDQSSIQDISPLQDSGTPEKIVSPGNFTHIINATTKQSIIGQLYFTKSTNV</sequence>
<feature type="region of interest" description="Disordered" evidence="1">
    <location>
        <begin position="326"/>
        <end position="350"/>
    </location>
</feature>
<dbReference type="InterPro" id="IPR010730">
    <property type="entry name" value="HET"/>
</dbReference>
<evidence type="ECO:0000259" key="2">
    <source>
        <dbReference type="Pfam" id="PF06985"/>
    </source>
</evidence>
<dbReference type="OrthoDB" id="674604at2759"/>
<organism evidence="3 4">
    <name type="scientific">Sclerotinia trifoliorum</name>
    <dbReference type="NCBI Taxonomy" id="28548"/>
    <lineage>
        <taxon>Eukaryota</taxon>
        <taxon>Fungi</taxon>
        <taxon>Dikarya</taxon>
        <taxon>Ascomycota</taxon>
        <taxon>Pezizomycotina</taxon>
        <taxon>Leotiomycetes</taxon>
        <taxon>Helotiales</taxon>
        <taxon>Sclerotiniaceae</taxon>
        <taxon>Sclerotinia</taxon>
    </lineage>
</organism>
<proteinExistence type="predicted"/>
<dbReference type="EMBL" id="CAJHIA010000006">
    <property type="protein sequence ID" value="CAD6441400.1"/>
    <property type="molecule type" value="Genomic_DNA"/>
</dbReference>
<evidence type="ECO:0000313" key="3">
    <source>
        <dbReference type="EMBL" id="CAD6441400.1"/>
    </source>
</evidence>
<comment type="caution">
    <text evidence="3">The sequence shown here is derived from an EMBL/GenBank/DDBJ whole genome shotgun (WGS) entry which is preliminary data.</text>
</comment>
<evidence type="ECO:0000313" key="4">
    <source>
        <dbReference type="Proteomes" id="UP000624404"/>
    </source>
</evidence>
<keyword evidence="4" id="KW-1185">Reference proteome</keyword>
<dbReference type="PANTHER" id="PTHR10622:SF10">
    <property type="entry name" value="HET DOMAIN-CONTAINING PROTEIN"/>
    <property type="match status" value="1"/>
</dbReference>
<feature type="compositionally biased region" description="Polar residues" evidence="1">
    <location>
        <begin position="334"/>
        <end position="348"/>
    </location>
</feature>
<gene>
    <name evidence="3" type="ORF">SCLTRI_LOCUS1191</name>
</gene>
<dbReference type="PANTHER" id="PTHR10622">
    <property type="entry name" value="HET DOMAIN-CONTAINING PROTEIN"/>
    <property type="match status" value="1"/>
</dbReference>
<protein>
    <submittedName>
        <fullName evidence="3">6ba9a8d4-dbe1-4fdd-98f0-a61d64fc5e7e-CDS</fullName>
    </submittedName>
</protein>
<evidence type="ECO:0000256" key="1">
    <source>
        <dbReference type="SAM" id="MobiDB-lite"/>
    </source>
</evidence>
<accession>A0A8H2ZLF2</accession>
<dbReference type="Proteomes" id="UP000624404">
    <property type="component" value="Unassembled WGS sequence"/>
</dbReference>
<reference evidence="3" key="1">
    <citation type="submission" date="2020-10" db="EMBL/GenBank/DDBJ databases">
        <authorList>
            <person name="Kusch S."/>
        </authorList>
    </citation>
    <scope>NUCLEOTIDE SEQUENCE</scope>
    <source>
        <strain evidence="3">SwB9</strain>
    </source>
</reference>